<protein>
    <recommendedName>
        <fullName evidence="5">NlpC/P60 domain-containing protein</fullName>
    </recommendedName>
</protein>
<organism evidence="6 7">
    <name type="scientific">Achromobacter phage JWX</name>
    <dbReference type="NCBI Taxonomy" id="1589746"/>
    <lineage>
        <taxon>Viruses</taxon>
        <taxon>Duplodnaviria</taxon>
        <taxon>Heunggongvirae</taxon>
        <taxon>Uroviricota</taxon>
        <taxon>Caudoviricetes</taxon>
        <taxon>Steinhofvirus</taxon>
        <taxon>Steinhofvirus JWX</taxon>
    </lineage>
</organism>
<name>A0A0B4ZZC7_9CAUD</name>
<dbReference type="OrthoDB" id="22293at10239"/>
<evidence type="ECO:0000313" key="7">
    <source>
        <dbReference type="Proteomes" id="UP000031727"/>
    </source>
</evidence>
<dbReference type="Gene3D" id="3.90.1720.10">
    <property type="entry name" value="endopeptidase domain like (from Nostoc punctiforme)"/>
    <property type="match status" value="1"/>
</dbReference>
<dbReference type="SUPFAM" id="SSF54001">
    <property type="entry name" value="Cysteine proteinases"/>
    <property type="match status" value="1"/>
</dbReference>
<dbReference type="RefSeq" id="YP_009196211.1">
    <property type="nucleotide sequence ID" value="NC_028768.1"/>
</dbReference>
<comment type="similarity">
    <text evidence="1">Belongs to the peptidase C40 family.</text>
</comment>
<keyword evidence="7" id="KW-1185">Reference proteome</keyword>
<evidence type="ECO:0000256" key="3">
    <source>
        <dbReference type="ARBA" id="ARBA00022801"/>
    </source>
</evidence>
<dbReference type="Proteomes" id="UP000031727">
    <property type="component" value="Segment"/>
</dbReference>
<keyword evidence="2" id="KW-0645">Protease</keyword>
<dbReference type="Pfam" id="PF00877">
    <property type="entry name" value="NLPC_P60"/>
    <property type="match status" value="1"/>
</dbReference>
<keyword evidence="3" id="KW-0378">Hydrolase</keyword>
<gene>
    <name evidence="6" type="ORF">JWX_00026</name>
</gene>
<reference evidence="6 7" key="1">
    <citation type="submission" date="2014-11" db="EMBL/GenBank/DDBJ databases">
        <title>Characterization and genome comparisons of three Achromobacter phages of the Siphoviridae family.</title>
        <authorList>
            <person name="Dreiseikelmann B."/>
            <person name="Bunk B."/>
            <person name="Rohde M."/>
            <person name="Wittmann J."/>
        </authorList>
    </citation>
    <scope>NUCLEOTIDE SEQUENCE [LARGE SCALE GENOMIC DNA]</scope>
</reference>
<evidence type="ECO:0000256" key="1">
    <source>
        <dbReference type="ARBA" id="ARBA00007074"/>
    </source>
</evidence>
<dbReference type="InterPro" id="IPR038765">
    <property type="entry name" value="Papain-like_cys_pep_sf"/>
</dbReference>
<feature type="domain" description="NlpC/P60" evidence="5">
    <location>
        <begin position="18"/>
        <end position="113"/>
    </location>
</feature>
<dbReference type="GO" id="GO:0008234">
    <property type="term" value="F:cysteine-type peptidase activity"/>
    <property type="evidence" value="ECO:0007669"/>
    <property type="project" value="UniProtKB-KW"/>
</dbReference>
<evidence type="ECO:0000259" key="5">
    <source>
        <dbReference type="Pfam" id="PF00877"/>
    </source>
</evidence>
<dbReference type="GeneID" id="26623435"/>
<evidence type="ECO:0000256" key="2">
    <source>
        <dbReference type="ARBA" id="ARBA00022670"/>
    </source>
</evidence>
<accession>A0A0B4ZZC7</accession>
<dbReference type="InterPro" id="IPR000064">
    <property type="entry name" value="NLP_P60_dom"/>
</dbReference>
<proteinExistence type="inferred from homology"/>
<evidence type="ECO:0000313" key="6">
    <source>
        <dbReference type="EMBL" id="AJD82792.1"/>
    </source>
</evidence>
<sequence length="143" mass="16224">MTPEQVSEYMEGGYTWAIDGDGPKAFNCWNFLRHIQREHFRKELPEALLDNEEFLRAMFVENMQAGVWQPVYPPNHGDAVLLKGGSDPHVGVYLDIDGGMVLHAMRGFNILATPLRNLSMLSFGRVIYYRINKEIPDDDAPAA</sequence>
<evidence type="ECO:0000256" key="4">
    <source>
        <dbReference type="ARBA" id="ARBA00022807"/>
    </source>
</evidence>
<dbReference type="GO" id="GO:0006508">
    <property type="term" value="P:proteolysis"/>
    <property type="evidence" value="ECO:0007669"/>
    <property type="project" value="UniProtKB-KW"/>
</dbReference>
<dbReference type="EMBL" id="KP202969">
    <property type="protein sequence ID" value="AJD82792.1"/>
    <property type="molecule type" value="Genomic_DNA"/>
</dbReference>
<dbReference type="KEGG" id="vg:26623435"/>
<dbReference type="GO" id="GO:0001897">
    <property type="term" value="P:symbiont-mediated cytolysis of host cell"/>
    <property type="evidence" value="ECO:0007669"/>
    <property type="project" value="UniProtKB-ARBA"/>
</dbReference>
<keyword evidence="4" id="KW-0788">Thiol protease</keyword>